<protein>
    <submittedName>
        <fullName evidence="1">Uncharacterized protein</fullName>
    </submittedName>
</protein>
<organism evidence="1 2">
    <name type="scientific">Hohenbuehelia grisea</name>
    <dbReference type="NCBI Taxonomy" id="104357"/>
    <lineage>
        <taxon>Eukaryota</taxon>
        <taxon>Fungi</taxon>
        <taxon>Dikarya</taxon>
        <taxon>Basidiomycota</taxon>
        <taxon>Agaricomycotina</taxon>
        <taxon>Agaricomycetes</taxon>
        <taxon>Agaricomycetidae</taxon>
        <taxon>Agaricales</taxon>
        <taxon>Pleurotineae</taxon>
        <taxon>Pleurotaceae</taxon>
        <taxon>Hohenbuehelia</taxon>
    </lineage>
</organism>
<comment type="caution">
    <text evidence="1">The sequence shown here is derived from an EMBL/GenBank/DDBJ whole genome shotgun (WGS) entry which is preliminary data.</text>
</comment>
<evidence type="ECO:0000313" key="2">
    <source>
        <dbReference type="Proteomes" id="UP001556367"/>
    </source>
</evidence>
<gene>
    <name evidence="1" type="ORF">HGRIS_005164</name>
</gene>
<sequence>MNSRKEDFMGRFTSLVNVLPLCPRRSKEAVFFAPKAALRSDTLHPLRFIHVSMLISTTSQLDATAPCQPPTIFKPAIFRQNTGAVDIQRVPYFRQTWGIGHR</sequence>
<name>A0ABR3JF59_9AGAR</name>
<accession>A0ABR3JF59</accession>
<dbReference type="Proteomes" id="UP001556367">
    <property type="component" value="Unassembled WGS sequence"/>
</dbReference>
<keyword evidence="2" id="KW-1185">Reference proteome</keyword>
<reference evidence="2" key="1">
    <citation type="submission" date="2024-06" db="EMBL/GenBank/DDBJ databases">
        <title>Multi-omics analyses provide insights into the biosynthesis of the anticancer antibiotic pleurotin in Hohenbuehelia grisea.</title>
        <authorList>
            <person name="Weaver J.A."/>
            <person name="Alberti F."/>
        </authorList>
    </citation>
    <scope>NUCLEOTIDE SEQUENCE [LARGE SCALE GENOMIC DNA]</scope>
    <source>
        <strain evidence="2">T-177</strain>
    </source>
</reference>
<proteinExistence type="predicted"/>
<dbReference type="EMBL" id="JASNQZ010000008">
    <property type="protein sequence ID" value="KAL0954008.1"/>
    <property type="molecule type" value="Genomic_DNA"/>
</dbReference>
<evidence type="ECO:0000313" key="1">
    <source>
        <dbReference type="EMBL" id="KAL0954008.1"/>
    </source>
</evidence>